<dbReference type="EMBL" id="JX193905">
    <property type="protein sequence ID" value="AFS51921.1"/>
    <property type="molecule type" value="Genomic_DNA"/>
</dbReference>
<accession>V9LSM7</accession>
<name>V9LSM7_9ABAC</name>
<proteinExistence type="predicted"/>
<reference evidence="1" key="1">
    <citation type="submission" date="2012-06" db="EMBL/GenBank/DDBJ databases">
        <title>Genomic sequencing and analysis of the Dendrolimus kikuchii nucleopolyhedrovirus.</title>
        <authorList>
            <person name="Yang M.M."/>
        </authorList>
    </citation>
    <scope>NUCLEOTIDE SEQUENCE</scope>
    <source>
        <strain evidence="1">YN</strain>
    </source>
</reference>
<organism evidence="1">
    <name type="scientific">Dendrolimus kikuchii nucleopolyhedrovirus</name>
    <dbReference type="NCBI Taxonomy" id="1219875"/>
    <lineage>
        <taxon>Viruses</taxon>
        <taxon>Viruses incertae sedis</taxon>
        <taxon>Naldaviricetes</taxon>
        <taxon>Lefavirales</taxon>
        <taxon>Baculoviridae</taxon>
        <taxon>Alphabaculovirus</taxon>
    </lineage>
</organism>
<sequence>MMFNLYMLMIVFNKNFYNILLLFSLTPFHCEPPPSRIACARLYIFNKIKR</sequence>
<evidence type="ECO:0000313" key="1">
    <source>
        <dbReference type="EMBL" id="AFS51921.1"/>
    </source>
</evidence>
<protein>
    <submittedName>
        <fullName evidence="1">DekiORF43</fullName>
    </submittedName>
</protein>